<reference evidence="1 2" key="1">
    <citation type="submission" date="2021-06" db="EMBL/GenBank/DDBJ databases">
        <title>Caerostris extrusa draft genome.</title>
        <authorList>
            <person name="Kono N."/>
            <person name="Arakawa K."/>
        </authorList>
    </citation>
    <scope>NUCLEOTIDE SEQUENCE [LARGE SCALE GENOMIC DNA]</scope>
</reference>
<gene>
    <name evidence="1" type="ORF">CEXT_251411</name>
</gene>
<dbReference type="AlphaFoldDB" id="A0AAV4NEP4"/>
<dbReference type="EMBL" id="BPLR01020824">
    <property type="protein sequence ID" value="GIX82958.1"/>
    <property type="molecule type" value="Genomic_DNA"/>
</dbReference>
<keyword evidence="2" id="KW-1185">Reference proteome</keyword>
<accession>A0AAV4NEP4</accession>
<evidence type="ECO:0000313" key="2">
    <source>
        <dbReference type="Proteomes" id="UP001054945"/>
    </source>
</evidence>
<comment type="caution">
    <text evidence="1">The sequence shown here is derived from an EMBL/GenBank/DDBJ whole genome shotgun (WGS) entry which is preliminary data.</text>
</comment>
<proteinExistence type="predicted"/>
<name>A0AAV4NEP4_CAEEX</name>
<dbReference type="Proteomes" id="UP001054945">
    <property type="component" value="Unassembled WGS sequence"/>
</dbReference>
<evidence type="ECO:0000313" key="1">
    <source>
        <dbReference type="EMBL" id="GIX82958.1"/>
    </source>
</evidence>
<sequence length="99" mass="11329">MRPIFSPSLAKYIYFSIRRPKGCGSNRSSGCHPKEPHEFIVHVHPPPLPALSGLPGNANPYFTRDFFLRFDRFRSASQGHWPKSFSLLSLLIFLVLNCR</sequence>
<protein>
    <submittedName>
        <fullName evidence="1">Uncharacterized protein</fullName>
    </submittedName>
</protein>
<organism evidence="1 2">
    <name type="scientific">Caerostris extrusa</name>
    <name type="common">Bark spider</name>
    <name type="synonym">Caerostris bankana</name>
    <dbReference type="NCBI Taxonomy" id="172846"/>
    <lineage>
        <taxon>Eukaryota</taxon>
        <taxon>Metazoa</taxon>
        <taxon>Ecdysozoa</taxon>
        <taxon>Arthropoda</taxon>
        <taxon>Chelicerata</taxon>
        <taxon>Arachnida</taxon>
        <taxon>Araneae</taxon>
        <taxon>Araneomorphae</taxon>
        <taxon>Entelegynae</taxon>
        <taxon>Araneoidea</taxon>
        <taxon>Araneidae</taxon>
        <taxon>Caerostris</taxon>
    </lineage>
</organism>